<proteinExistence type="predicted"/>
<comment type="caution">
    <text evidence="2">The sequence shown here is derived from an EMBL/GenBank/DDBJ whole genome shotgun (WGS) entry which is preliminary data.</text>
</comment>
<dbReference type="Proteomes" id="UP000218427">
    <property type="component" value="Unassembled WGS sequence"/>
</dbReference>
<gene>
    <name evidence="2" type="ORF">AWR36_000700</name>
</gene>
<evidence type="ECO:0000256" key="1">
    <source>
        <dbReference type="SAM" id="Phobius"/>
    </source>
</evidence>
<dbReference type="EMBL" id="LRFG02000001">
    <property type="protein sequence ID" value="PCO06340.1"/>
    <property type="molecule type" value="Genomic_DNA"/>
</dbReference>
<reference evidence="2" key="1">
    <citation type="submission" date="2017-08" db="EMBL/GenBank/DDBJ databases">
        <title>Microbulbifer marisrubri sp. nov., a halophilic alphaproteobacterium isolated from marine sediment of the Yellow Sea, China.</title>
        <authorList>
            <person name="Zhang G."/>
            <person name="Xiong Q."/>
        </authorList>
    </citation>
    <scope>NUCLEOTIDE SEQUENCE [LARGE SCALE GENOMIC DNA]</scope>
    <source>
        <strain evidence="2">WRN-8</strain>
    </source>
</reference>
<organism evidence="2 3">
    <name type="scientific">Microbulbifer flavimaris</name>
    <dbReference type="NCBI Taxonomy" id="1781068"/>
    <lineage>
        <taxon>Bacteria</taxon>
        <taxon>Pseudomonadati</taxon>
        <taxon>Pseudomonadota</taxon>
        <taxon>Gammaproteobacteria</taxon>
        <taxon>Cellvibrionales</taxon>
        <taxon>Microbulbiferaceae</taxon>
        <taxon>Microbulbifer</taxon>
    </lineage>
</organism>
<keyword evidence="3" id="KW-1185">Reference proteome</keyword>
<accession>A0ABX4I357</accession>
<evidence type="ECO:0008006" key="4">
    <source>
        <dbReference type="Google" id="ProtNLM"/>
    </source>
</evidence>
<keyword evidence="1" id="KW-0812">Transmembrane</keyword>
<dbReference type="RefSeq" id="WP_067079725.1">
    <property type="nucleotide sequence ID" value="NZ_LRFG02000001.1"/>
</dbReference>
<keyword evidence="1" id="KW-1133">Transmembrane helix</keyword>
<evidence type="ECO:0000313" key="2">
    <source>
        <dbReference type="EMBL" id="PCO06340.1"/>
    </source>
</evidence>
<keyword evidence="1" id="KW-0472">Membrane</keyword>
<evidence type="ECO:0000313" key="3">
    <source>
        <dbReference type="Proteomes" id="UP000218427"/>
    </source>
</evidence>
<feature type="transmembrane region" description="Helical" evidence="1">
    <location>
        <begin position="57"/>
        <end position="77"/>
    </location>
</feature>
<sequence length="126" mass="13825">MNEADKRHHREPSERELAALAGRAMARRDEEIDGAILSRLGRARAAALEARQPVLPIWLPAGAAVAASLLLAIFLVLKPAPALEGDSEVLFADGFPFMSAEEFDIDLLEEADFYQWLAEEGLDDHS</sequence>
<name>A0ABX4I357_9GAMM</name>
<protein>
    <recommendedName>
        <fullName evidence="4">DUF3619 family protein</fullName>
    </recommendedName>
</protein>